<protein>
    <submittedName>
        <fullName evidence="4">Gfo/Idh/MocA family oxidoreductase</fullName>
    </submittedName>
</protein>
<evidence type="ECO:0000313" key="5">
    <source>
        <dbReference type="Proteomes" id="UP000611762"/>
    </source>
</evidence>
<evidence type="ECO:0000259" key="3">
    <source>
        <dbReference type="Pfam" id="PF02894"/>
    </source>
</evidence>
<sequence>MKKLKAILIGAGLRGITYTDFIAENRDKFELVAVAEPADSRRNYIKKKHALSNGLCFTDYKPLLEKGKIADVAIIATMDRDHFEPVMEAIRLGYDILLEKPIAPTPRECEAITSLAEKMGSRILVCHVLRFTPFFVALKEIIDSGKIGEIVSISQIECVGNEHQSHSFVRGNWGNEAKSSFMLLQKSCHDMDILQWLIGTECRQVQSFGSLTYFTEKNAPNGAPDYCIEGCPVGETCPYNAVKLYLKSDSDWFRSASTKMVNPNDDDVKKAISSTQYGKCVFRCDNNVVDHQVVNLLFDGGVTVSFTMCAFNKGGRTIHIMGTKGEIEARLEDNKPIQIYTFADKAVSEYDYAAMGGEGQAGGHSGGDEGIMEAFYNYIANGEAGKNICTVERSLKNHYIAFAAEHSRRSGAVINVEDYMNSIKNEEDYSI</sequence>
<evidence type="ECO:0000256" key="1">
    <source>
        <dbReference type="ARBA" id="ARBA00010928"/>
    </source>
</evidence>
<dbReference type="Pfam" id="PF02894">
    <property type="entry name" value="GFO_IDH_MocA_C"/>
    <property type="match status" value="1"/>
</dbReference>
<dbReference type="Gene3D" id="3.30.360.10">
    <property type="entry name" value="Dihydrodipicolinate Reductase, domain 2"/>
    <property type="match status" value="1"/>
</dbReference>
<dbReference type="InterPro" id="IPR051450">
    <property type="entry name" value="Gfo/Idh/MocA_Oxidoreductases"/>
</dbReference>
<evidence type="ECO:0000259" key="2">
    <source>
        <dbReference type="Pfam" id="PF01408"/>
    </source>
</evidence>
<dbReference type="RefSeq" id="WP_249311903.1">
    <property type="nucleotide sequence ID" value="NZ_JACRSU010000002.1"/>
</dbReference>
<comment type="caution">
    <text evidence="4">The sequence shown here is derived from an EMBL/GenBank/DDBJ whole genome shotgun (WGS) entry which is preliminary data.</text>
</comment>
<dbReference type="Gene3D" id="3.40.50.720">
    <property type="entry name" value="NAD(P)-binding Rossmann-like Domain"/>
    <property type="match status" value="1"/>
</dbReference>
<dbReference type="GO" id="GO:0000166">
    <property type="term" value="F:nucleotide binding"/>
    <property type="evidence" value="ECO:0007669"/>
    <property type="project" value="InterPro"/>
</dbReference>
<proteinExistence type="inferred from homology"/>
<accession>A0A926HY59</accession>
<dbReference type="SUPFAM" id="SSF55347">
    <property type="entry name" value="Glyceraldehyde-3-phosphate dehydrogenase-like, C-terminal domain"/>
    <property type="match status" value="1"/>
</dbReference>
<dbReference type="SUPFAM" id="SSF51735">
    <property type="entry name" value="NAD(P)-binding Rossmann-fold domains"/>
    <property type="match status" value="1"/>
</dbReference>
<feature type="domain" description="Gfo/Idh/MocA-like oxidoreductase C-terminal" evidence="3">
    <location>
        <begin position="139"/>
        <end position="413"/>
    </location>
</feature>
<comment type="similarity">
    <text evidence="1">Belongs to the Gfo/Idh/MocA family.</text>
</comment>
<dbReference type="Pfam" id="PF01408">
    <property type="entry name" value="GFO_IDH_MocA"/>
    <property type="match status" value="1"/>
</dbReference>
<dbReference type="PANTHER" id="PTHR43377">
    <property type="entry name" value="BILIVERDIN REDUCTASE A"/>
    <property type="match status" value="1"/>
</dbReference>
<reference evidence="4" key="1">
    <citation type="submission" date="2020-08" db="EMBL/GenBank/DDBJ databases">
        <title>Genome public.</title>
        <authorList>
            <person name="Liu C."/>
            <person name="Sun Q."/>
        </authorList>
    </citation>
    <scope>NUCLEOTIDE SEQUENCE</scope>
    <source>
        <strain evidence="4">H8</strain>
    </source>
</reference>
<dbReference type="AlphaFoldDB" id="A0A926HY59"/>
<name>A0A926HY59_9FIRM</name>
<dbReference type="EMBL" id="JACRSU010000002">
    <property type="protein sequence ID" value="MBC8540754.1"/>
    <property type="molecule type" value="Genomic_DNA"/>
</dbReference>
<gene>
    <name evidence="4" type="ORF">H8698_07160</name>
</gene>
<keyword evidence="5" id="KW-1185">Reference proteome</keyword>
<organism evidence="4 5">
    <name type="scientific">Congzhengia minquanensis</name>
    <dbReference type="NCBI Taxonomy" id="2763657"/>
    <lineage>
        <taxon>Bacteria</taxon>
        <taxon>Bacillati</taxon>
        <taxon>Bacillota</taxon>
        <taxon>Clostridia</taxon>
        <taxon>Eubacteriales</taxon>
        <taxon>Oscillospiraceae</taxon>
        <taxon>Congzhengia</taxon>
    </lineage>
</organism>
<evidence type="ECO:0000313" key="4">
    <source>
        <dbReference type="EMBL" id="MBC8540754.1"/>
    </source>
</evidence>
<dbReference type="InterPro" id="IPR000683">
    <property type="entry name" value="Gfo/Idh/MocA-like_OxRdtase_N"/>
</dbReference>
<dbReference type="InterPro" id="IPR004104">
    <property type="entry name" value="Gfo/Idh/MocA-like_OxRdtase_C"/>
</dbReference>
<dbReference type="InterPro" id="IPR036291">
    <property type="entry name" value="NAD(P)-bd_dom_sf"/>
</dbReference>
<dbReference type="PANTHER" id="PTHR43377:SF2">
    <property type="entry name" value="BINDING ROSSMANN FOLD OXIDOREDUCTASE, PUTATIVE (AFU_ORTHOLOGUE AFUA_4G00560)-RELATED"/>
    <property type="match status" value="1"/>
</dbReference>
<feature type="domain" description="Gfo/Idh/MocA-like oxidoreductase N-terminal" evidence="2">
    <location>
        <begin position="5"/>
        <end position="125"/>
    </location>
</feature>
<dbReference type="Proteomes" id="UP000611762">
    <property type="component" value="Unassembled WGS sequence"/>
</dbReference>